<dbReference type="EMBL" id="CP000453">
    <property type="protein sequence ID" value="ABI57809.1"/>
    <property type="molecule type" value="Genomic_DNA"/>
</dbReference>
<dbReference type="KEGG" id="aeh:Mlg_2469"/>
<dbReference type="eggNOG" id="COG5631">
    <property type="taxonomic scope" value="Bacteria"/>
</dbReference>
<reference evidence="4" key="1">
    <citation type="submission" date="2006-08" db="EMBL/GenBank/DDBJ databases">
        <title>Complete sequence of Alkalilimnicola ehrilichei MLHE-1.</title>
        <authorList>
            <person name="Copeland A."/>
            <person name="Lucas S."/>
            <person name="Lapidus A."/>
            <person name="Barry K."/>
            <person name="Detter J.C."/>
            <person name="Glavina del Rio T."/>
            <person name="Hammon N."/>
            <person name="Israni S."/>
            <person name="Dalin E."/>
            <person name="Tice H."/>
            <person name="Pitluck S."/>
            <person name="Sims D."/>
            <person name="Brettin T."/>
            <person name="Bruce D."/>
            <person name="Han C."/>
            <person name="Tapia R."/>
            <person name="Gilna P."/>
            <person name="Schmutz J."/>
            <person name="Larimer F."/>
            <person name="Land M."/>
            <person name="Hauser L."/>
            <person name="Kyrpides N."/>
            <person name="Mikhailova N."/>
            <person name="Oremland R.S."/>
            <person name="Hoeft S.E."/>
            <person name="Switzer-Blum J."/>
            <person name="Kulp T."/>
            <person name="King G."/>
            <person name="Tabita R."/>
            <person name="Witte B."/>
            <person name="Santini J.M."/>
            <person name="Basu P."/>
            <person name="Hollibaugh J.T."/>
            <person name="Xie G."/>
            <person name="Stolz J.F."/>
            <person name="Richardson P."/>
        </authorList>
    </citation>
    <scope>NUCLEOTIDE SEQUENCE [LARGE SCALE GENOMIC DNA]</scope>
    <source>
        <strain evidence="4">ATCC BAA-1101 / DSM 17681 / MLHE-1</strain>
    </source>
</reference>
<dbReference type="InterPro" id="IPR036388">
    <property type="entry name" value="WH-like_DNA-bd_sf"/>
</dbReference>
<evidence type="ECO:0000313" key="4">
    <source>
        <dbReference type="Proteomes" id="UP000001962"/>
    </source>
</evidence>
<name>Q0A5S8_ALKEH</name>
<sequence>MPGPVKPLSRTTEADMDSDKEAPGTAGKPARRQRGRRRDTHTAVTENFEWAVIRMAEAFDRSTKGLLAAAGHGDISPQEERILNMIRLHDRPKPAAIVARLLNRDDLPNLQYSLRKLERSGLVEKTADERGKKVNYTVTEAGRALTEQFARIRRELIVDQLEPLEGIEDRLRRGARVLSLLTGLYDEAGRISATYAPNTR</sequence>
<proteinExistence type="predicted"/>
<evidence type="ECO:0000259" key="2">
    <source>
        <dbReference type="SMART" id="SM00347"/>
    </source>
</evidence>
<dbReference type="InterPro" id="IPR000835">
    <property type="entry name" value="HTH_MarR-typ"/>
</dbReference>
<dbReference type="SMART" id="SM00347">
    <property type="entry name" value="HTH_MARR"/>
    <property type="match status" value="1"/>
</dbReference>
<gene>
    <name evidence="3" type="ordered locus">Mlg_2469</name>
</gene>
<dbReference type="Gene3D" id="1.10.10.10">
    <property type="entry name" value="Winged helix-like DNA-binding domain superfamily/Winged helix DNA-binding domain"/>
    <property type="match status" value="1"/>
</dbReference>
<dbReference type="Pfam" id="PF13463">
    <property type="entry name" value="HTH_27"/>
    <property type="match status" value="1"/>
</dbReference>
<dbReference type="AlphaFoldDB" id="Q0A5S8"/>
<organism evidence="3 4">
    <name type="scientific">Alkalilimnicola ehrlichii (strain ATCC BAA-1101 / DSM 17681 / MLHE-1)</name>
    <dbReference type="NCBI Taxonomy" id="187272"/>
    <lineage>
        <taxon>Bacteria</taxon>
        <taxon>Pseudomonadati</taxon>
        <taxon>Pseudomonadota</taxon>
        <taxon>Gammaproteobacteria</taxon>
        <taxon>Chromatiales</taxon>
        <taxon>Ectothiorhodospiraceae</taxon>
        <taxon>Alkalilimnicola</taxon>
    </lineage>
</organism>
<evidence type="ECO:0000313" key="3">
    <source>
        <dbReference type="EMBL" id="ABI57809.1"/>
    </source>
</evidence>
<feature type="domain" description="HTH marR-type" evidence="2">
    <location>
        <begin position="68"/>
        <end position="170"/>
    </location>
</feature>
<feature type="region of interest" description="Disordered" evidence="1">
    <location>
        <begin position="1"/>
        <end position="42"/>
    </location>
</feature>
<evidence type="ECO:0000256" key="1">
    <source>
        <dbReference type="SAM" id="MobiDB-lite"/>
    </source>
</evidence>
<protein>
    <submittedName>
        <fullName evidence="3">Putative transcriptional regulator</fullName>
    </submittedName>
</protein>
<dbReference type="Proteomes" id="UP000001962">
    <property type="component" value="Chromosome"/>
</dbReference>
<dbReference type="SUPFAM" id="SSF46785">
    <property type="entry name" value="Winged helix' DNA-binding domain"/>
    <property type="match status" value="1"/>
</dbReference>
<dbReference type="InterPro" id="IPR036390">
    <property type="entry name" value="WH_DNA-bd_sf"/>
</dbReference>
<dbReference type="GO" id="GO:0003700">
    <property type="term" value="F:DNA-binding transcription factor activity"/>
    <property type="evidence" value="ECO:0007669"/>
    <property type="project" value="InterPro"/>
</dbReference>
<accession>Q0A5S8</accession>
<feature type="compositionally biased region" description="Basic residues" evidence="1">
    <location>
        <begin position="29"/>
        <end position="39"/>
    </location>
</feature>
<dbReference type="HOGENOM" id="CLU_111108_0_0_6"/>
<keyword evidence="4" id="KW-1185">Reference proteome</keyword>